<evidence type="ECO:0000313" key="1">
    <source>
        <dbReference type="EMBL" id="SMC69106.1"/>
    </source>
</evidence>
<dbReference type="EMBL" id="FWXY01000007">
    <property type="protein sequence ID" value="SMC69106.1"/>
    <property type="molecule type" value="Genomic_DNA"/>
</dbReference>
<protein>
    <submittedName>
        <fullName evidence="1">Uncharacterized protein</fullName>
    </submittedName>
</protein>
<dbReference type="STRING" id="1121400.SAMN02746065_10781"/>
<dbReference type="AlphaFoldDB" id="A0A1W2B856"/>
<organism evidence="1 2">
    <name type="scientific">Desulfocicer vacuolatum DSM 3385</name>
    <dbReference type="NCBI Taxonomy" id="1121400"/>
    <lineage>
        <taxon>Bacteria</taxon>
        <taxon>Pseudomonadati</taxon>
        <taxon>Thermodesulfobacteriota</taxon>
        <taxon>Desulfobacteria</taxon>
        <taxon>Desulfobacterales</taxon>
        <taxon>Desulfobacteraceae</taxon>
        <taxon>Desulfocicer</taxon>
    </lineage>
</organism>
<dbReference type="RefSeq" id="WP_084068305.1">
    <property type="nucleotide sequence ID" value="NZ_FWXY01000007.1"/>
</dbReference>
<proteinExistence type="predicted"/>
<gene>
    <name evidence="1" type="ORF">SAMN02746065_10781</name>
</gene>
<evidence type="ECO:0000313" key="2">
    <source>
        <dbReference type="Proteomes" id="UP000192418"/>
    </source>
</evidence>
<reference evidence="1 2" key="1">
    <citation type="submission" date="2017-04" db="EMBL/GenBank/DDBJ databases">
        <authorList>
            <person name="Afonso C.L."/>
            <person name="Miller P.J."/>
            <person name="Scott M.A."/>
            <person name="Spackman E."/>
            <person name="Goraichik I."/>
            <person name="Dimitrov K.M."/>
            <person name="Suarez D.L."/>
            <person name="Swayne D.E."/>
        </authorList>
    </citation>
    <scope>NUCLEOTIDE SEQUENCE [LARGE SCALE GENOMIC DNA]</scope>
    <source>
        <strain evidence="1 2">DSM 3385</strain>
    </source>
</reference>
<dbReference type="Proteomes" id="UP000192418">
    <property type="component" value="Unassembled WGS sequence"/>
</dbReference>
<keyword evidence="2" id="KW-1185">Reference proteome</keyword>
<accession>A0A1W2B856</accession>
<sequence>MILFCEDCGQKNELKEGYARKKHVVFRCAHCNYLNSYPIPVSAKKHTLTGDEFLKKLKTFPEIIGVFLYHEKKGVIENQMPGILQDEDIDILGRYLSDSFITGQAFDANIHQMMAVISDKYITIQRVEPHVFILFAGKTPSLPQKIQDLLEIRWSL</sequence>
<name>A0A1W2B856_9BACT</name>